<reference evidence="3" key="1">
    <citation type="submission" date="2020-02" db="EMBL/GenBank/DDBJ databases">
        <authorList>
            <person name="Meier V. D."/>
        </authorList>
    </citation>
    <scope>NUCLEOTIDE SEQUENCE</scope>
    <source>
        <strain evidence="3">AVDCRST_MAG47</strain>
    </source>
</reference>
<dbReference type="AlphaFoldDB" id="A0A6J4MSU1"/>
<accession>A0A6J4MSU1</accession>
<dbReference type="Gene3D" id="3.40.50.2000">
    <property type="entry name" value="Glycogen Phosphorylase B"/>
    <property type="match status" value="1"/>
</dbReference>
<dbReference type="Pfam" id="PF04101">
    <property type="entry name" value="Glyco_tran_28_C"/>
    <property type="match status" value="1"/>
</dbReference>
<feature type="region of interest" description="Disordered" evidence="1">
    <location>
        <begin position="42"/>
        <end position="61"/>
    </location>
</feature>
<dbReference type="PANTHER" id="PTHR21015:SF22">
    <property type="entry name" value="GLYCOSYLTRANSFERASE"/>
    <property type="match status" value="1"/>
</dbReference>
<feature type="domain" description="Glycosyl transferase family 28 C-terminal" evidence="2">
    <location>
        <begin position="221"/>
        <end position="268"/>
    </location>
</feature>
<gene>
    <name evidence="3" type="ORF">AVDCRST_MAG47-606</name>
</gene>
<dbReference type="PANTHER" id="PTHR21015">
    <property type="entry name" value="UDP-N-ACETYLGLUCOSAMINE--N-ACETYLMURAMYL-(PENTAPEPTIDE) PYROPHOSPHORYL-UNDECAPRENOL N-ACETYLGLUCOSAMINE TRANSFERASE 1"/>
    <property type="match status" value="1"/>
</dbReference>
<name>A0A6J4MSU1_9ACTN</name>
<evidence type="ECO:0000256" key="1">
    <source>
        <dbReference type="SAM" id="MobiDB-lite"/>
    </source>
</evidence>
<evidence type="ECO:0000313" key="3">
    <source>
        <dbReference type="EMBL" id="CAA9366207.1"/>
    </source>
</evidence>
<organism evidence="3">
    <name type="scientific">uncultured Nocardioidaceae bacterium</name>
    <dbReference type="NCBI Taxonomy" id="253824"/>
    <lineage>
        <taxon>Bacteria</taxon>
        <taxon>Bacillati</taxon>
        <taxon>Actinomycetota</taxon>
        <taxon>Actinomycetes</taxon>
        <taxon>Propionibacteriales</taxon>
        <taxon>Nocardioidaceae</taxon>
        <taxon>environmental samples</taxon>
    </lineage>
</organism>
<proteinExistence type="predicted"/>
<dbReference type="GO" id="GO:0016758">
    <property type="term" value="F:hexosyltransferase activity"/>
    <property type="evidence" value="ECO:0007669"/>
    <property type="project" value="InterPro"/>
</dbReference>
<dbReference type="EMBL" id="CADCUK010000043">
    <property type="protein sequence ID" value="CAA9366207.1"/>
    <property type="molecule type" value="Genomic_DNA"/>
</dbReference>
<protein>
    <recommendedName>
        <fullName evidence="2">Glycosyl transferase family 28 C-terminal domain-containing protein</fullName>
    </recommendedName>
</protein>
<dbReference type="InterPro" id="IPR007235">
    <property type="entry name" value="Glyco_trans_28_C"/>
</dbReference>
<sequence>MIGYYVHHVGSGHLHRARAVAAVSRRPVTGLSTLPRPEDWPGEWVELSRDDQSPTPRDVTAGGRLHWVPRQDPGLRDRMATIAGWVARARPDVLVSDVSVEVALLARLHGVPVASFVLPGDRTDPAHLLGYEVSDALVACWPAGLDGMTPGLPDELRSRITCVGGLSRIPVSDPEPSQATPRRVVVLLGRGGGHPSPQAIDSARAQTPDWHWTVLGPGHQWADDVRDVLAGADVVVTQAGENALAEVAACRKPAIVVPADRPHDEQRTTAGVLTEGPWPVVVEPTFPLSGWAERLVAAHCLDGARWSGWCDGKAARRIVDVLDGVATTHAP</sequence>
<evidence type="ECO:0000259" key="2">
    <source>
        <dbReference type="Pfam" id="PF04101"/>
    </source>
</evidence>
<dbReference type="SUPFAM" id="SSF53756">
    <property type="entry name" value="UDP-Glycosyltransferase/glycogen phosphorylase"/>
    <property type="match status" value="1"/>
</dbReference>